<dbReference type="InterPro" id="IPR036291">
    <property type="entry name" value="NAD(P)-bd_dom_sf"/>
</dbReference>
<proteinExistence type="predicted"/>
<dbReference type="InterPro" id="IPR028939">
    <property type="entry name" value="P5C_Rdtase_cat_N"/>
</dbReference>
<reference evidence="4" key="1">
    <citation type="journal article" date="2008" name="PLoS ONE">
        <title>Survival in nuclear waste, extreme resistance, and potential applications gleaned from the genome sequence of Kineococcus radiotolerans SRS30216.</title>
        <authorList>
            <person name="Bagwell C.E."/>
            <person name="Bhat S."/>
            <person name="Hawkins G.M."/>
            <person name="Smith B.W."/>
            <person name="Biswas T."/>
            <person name="Hoover T.R."/>
            <person name="Saunders E."/>
            <person name="Han C.S."/>
            <person name="Tsodikov O.V."/>
            <person name="Shimkets L.J."/>
        </authorList>
    </citation>
    <scope>NUCLEOTIDE SEQUENCE [LARGE SCALE GENOMIC DNA]</scope>
    <source>
        <strain evidence="4">ATCC BAA-149 / DSM 14245 / SRS30216</strain>
    </source>
</reference>
<sequence>MNIGIIGSGNIGRAFAGHLVRGGHDVVLSNSSGPESLTEVIAQLGGASRAGTVLEAAAQDVVVLAVPGGIAGDVVAGLPDWGGRILIDATNDFAAPVPGPSEPTSSEIIAQRARGARVVKTGNHMGAADLAASASRADGNVVLYFSGDDAEAKKVLTELFEGLDFIVVDLGPLGPGSRLQQFPGGPLAGRAFVTLPL</sequence>
<keyword evidence="1" id="KW-0560">Oxidoreductase</keyword>
<evidence type="ECO:0000256" key="1">
    <source>
        <dbReference type="ARBA" id="ARBA00023002"/>
    </source>
</evidence>
<gene>
    <name evidence="3" type="ordered locus">Krad_2309</name>
</gene>
<evidence type="ECO:0000313" key="4">
    <source>
        <dbReference type="Proteomes" id="UP000001116"/>
    </source>
</evidence>
<organism evidence="3 4">
    <name type="scientific">Kineococcus radiotolerans (strain ATCC BAA-149 / DSM 14245 / SRS30216)</name>
    <dbReference type="NCBI Taxonomy" id="266940"/>
    <lineage>
        <taxon>Bacteria</taxon>
        <taxon>Bacillati</taxon>
        <taxon>Actinomycetota</taxon>
        <taxon>Actinomycetes</taxon>
        <taxon>Kineosporiales</taxon>
        <taxon>Kineosporiaceae</taxon>
        <taxon>Kineococcus</taxon>
    </lineage>
</organism>
<dbReference type="KEGG" id="kra:Krad_2309"/>
<dbReference type="AlphaFoldDB" id="A6WAF1"/>
<dbReference type="EMBL" id="CP000750">
    <property type="protein sequence ID" value="ABS03790.1"/>
    <property type="molecule type" value="Genomic_DNA"/>
</dbReference>
<accession>A6WAF1</accession>
<name>A6WAF1_KINRD</name>
<dbReference type="Pfam" id="PF03807">
    <property type="entry name" value="F420_oxidored"/>
    <property type="match status" value="1"/>
</dbReference>
<dbReference type="Gene3D" id="3.40.50.720">
    <property type="entry name" value="NAD(P)-binding Rossmann-like Domain"/>
    <property type="match status" value="1"/>
</dbReference>
<keyword evidence="4" id="KW-1185">Reference proteome</keyword>
<evidence type="ECO:0000259" key="2">
    <source>
        <dbReference type="Pfam" id="PF03807"/>
    </source>
</evidence>
<dbReference type="SUPFAM" id="SSF51735">
    <property type="entry name" value="NAD(P)-binding Rossmann-fold domains"/>
    <property type="match status" value="1"/>
</dbReference>
<dbReference type="PANTHER" id="PTHR14239">
    <property type="entry name" value="DUDULIN-RELATED"/>
    <property type="match status" value="1"/>
</dbReference>
<dbReference type="Proteomes" id="UP000001116">
    <property type="component" value="Chromosome"/>
</dbReference>
<dbReference type="STRING" id="266940.Krad_2309"/>
<dbReference type="HOGENOM" id="CLU_076368_0_3_11"/>
<dbReference type="InterPro" id="IPR051267">
    <property type="entry name" value="STEAP_metalloreductase"/>
</dbReference>
<dbReference type="GO" id="GO:0016491">
    <property type="term" value="F:oxidoreductase activity"/>
    <property type="evidence" value="ECO:0007669"/>
    <property type="project" value="UniProtKB-KW"/>
</dbReference>
<protein>
    <submittedName>
        <fullName evidence="3">NADP oxidoreductase coenzyme F420-dependent</fullName>
    </submittedName>
</protein>
<evidence type="ECO:0000313" key="3">
    <source>
        <dbReference type="EMBL" id="ABS03790.1"/>
    </source>
</evidence>
<dbReference type="eggNOG" id="COG2085">
    <property type="taxonomic scope" value="Bacteria"/>
</dbReference>
<dbReference type="RefSeq" id="WP_012087992.1">
    <property type="nucleotide sequence ID" value="NC_009664.2"/>
</dbReference>
<feature type="domain" description="Pyrroline-5-carboxylate reductase catalytic N-terminal" evidence="2">
    <location>
        <begin position="3"/>
        <end position="91"/>
    </location>
</feature>